<protein>
    <submittedName>
        <fullName evidence="1">Uncharacterized protein</fullName>
    </submittedName>
</protein>
<reference evidence="1" key="1">
    <citation type="submission" date="2020-08" db="EMBL/GenBank/DDBJ databases">
        <title>Multicomponent nature underlies the extraordinary mechanical properties of spider dragline silk.</title>
        <authorList>
            <person name="Kono N."/>
            <person name="Nakamura H."/>
            <person name="Mori M."/>
            <person name="Yoshida Y."/>
            <person name="Ohtoshi R."/>
            <person name="Malay A.D."/>
            <person name="Moran D.A.P."/>
            <person name="Tomita M."/>
            <person name="Numata K."/>
            <person name="Arakawa K."/>
        </authorList>
    </citation>
    <scope>NUCLEOTIDE SEQUENCE</scope>
</reference>
<comment type="caution">
    <text evidence="1">The sequence shown here is derived from an EMBL/GenBank/DDBJ whole genome shotgun (WGS) entry which is preliminary data.</text>
</comment>
<keyword evidence="2" id="KW-1185">Reference proteome</keyword>
<accession>A0A8X6RFK2</accession>
<dbReference type="EMBL" id="BMAU01021177">
    <property type="protein sequence ID" value="GFX94331.1"/>
    <property type="molecule type" value="Genomic_DNA"/>
</dbReference>
<name>A0A8X6RFK2_TRICX</name>
<proteinExistence type="predicted"/>
<dbReference type="Proteomes" id="UP000887159">
    <property type="component" value="Unassembled WGS sequence"/>
</dbReference>
<gene>
    <name evidence="1" type="ORF">TNCV_4293761</name>
</gene>
<evidence type="ECO:0000313" key="1">
    <source>
        <dbReference type="EMBL" id="GFX94331.1"/>
    </source>
</evidence>
<sequence>MLVVIVKSYSRAFGDGPRHFELWSSGEDDTLAGIPLSPNDYTKPKGGRLRSRQIPSTFPSSWYNFLVWYHIYAVPITTSNFDAQFLTQREAPELFRCEICTQEFNFAESNQATRTLKGSFSCRIIIRRGRCRFSASGKSTDLGRVRTLNLGYRWPATNQLRHPAGNH</sequence>
<organism evidence="1 2">
    <name type="scientific">Trichonephila clavipes</name>
    <name type="common">Golden silk orbweaver</name>
    <name type="synonym">Nephila clavipes</name>
    <dbReference type="NCBI Taxonomy" id="2585209"/>
    <lineage>
        <taxon>Eukaryota</taxon>
        <taxon>Metazoa</taxon>
        <taxon>Ecdysozoa</taxon>
        <taxon>Arthropoda</taxon>
        <taxon>Chelicerata</taxon>
        <taxon>Arachnida</taxon>
        <taxon>Araneae</taxon>
        <taxon>Araneomorphae</taxon>
        <taxon>Entelegynae</taxon>
        <taxon>Araneoidea</taxon>
        <taxon>Nephilidae</taxon>
        <taxon>Trichonephila</taxon>
    </lineage>
</organism>
<evidence type="ECO:0000313" key="2">
    <source>
        <dbReference type="Proteomes" id="UP000887159"/>
    </source>
</evidence>
<dbReference type="AlphaFoldDB" id="A0A8X6RFK2"/>